<keyword evidence="1" id="KW-1133">Transmembrane helix</keyword>
<protein>
    <submittedName>
        <fullName evidence="2">Uncharacterized protein</fullName>
    </submittedName>
</protein>
<keyword evidence="1" id="KW-0812">Transmembrane</keyword>
<keyword evidence="1" id="KW-0472">Membrane</keyword>
<proteinExistence type="predicted"/>
<reference evidence="2" key="1">
    <citation type="submission" date="2022-01" db="EMBL/GenBank/DDBJ databases">
        <title>Genome Sequence Resource for Two Populations of Ditylenchus destructor, the Migratory Endoparasitic Phytonematode.</title>
        <authorList>
            <person name="Zhang H."/>
            <person name="Lin R."/>
            <person name="Xie B."/>
        </authorList>
    </citation>
    <scope>NUCLEOTIDE SEQUENCE</scope>
    <source>
        <strain evidence="2">BazhouSP</strain>
    </source>
</reference>
<dbReference type="AlphaFoldDB" id="A0AAD4MFP6"/>
<dbReference type="Proteomes" id="UP001201812">
    <property type="component" value="Unassembled WGS sequence"/>
</dbReference>
<feature type="transmembrane region" description="Helical" evidence="1">
    <location>
        <begin position="44"/>
        <end position="67"/>
    </location>
</feature>
<name>A0AAD4MFP6_9BILA</name>
<evidence type="ECO:0000313" key="2">
    <source>
        <dbReference type="EMBL" id="KAI1693071.1"/>
    </source>
</evidence>
<keyword evidence="3" id="KW-1185">Reference proteome</keyword>
<gene>
    <name evidence="2" type="ORF">DdX_20863</name>
</gene>
<sequence length="101" mass="10889">MSSANTLGERQVAALAYAIAQIAACCVFFAIAEIAIAHGELGSIFRLVYISTSLSLVASIVTMAYYIKKSWFYKIAMGVNGKAFMDTIALSKPGNSYSNYK</sequence>
<evidence type="ECO:0000313" key="3">
    <source>
        <dbReference type="Proteomes" id="UP001201812"/>
    </source>
</evidence>
<organism evidence="2 3">
    <name type="scientific">Ditylenchus destructor</name>
    <dbReference type="NCBI Taxonomy" id="166010"/>
    <lineage>
        <taxon>Eukaryota</taxon>
        <taxon>Metazoa</taxon>
        <taxon>Ecdysozoa</taxon>
        <taxon>Nematoda</taxon>
        <taxon>Chromadorea</taxon>
        <taxon>Rhabditida</taxon>
        <taxon>Tylenchina</taxon>
        <taxon>Tylenchomorpha</taxon>
        <taxon>Sphaerularioidea</taxon>
        <taxon>Anguinidae</taxon>
        <taxon>Anguininae</taxon>
        <taxon>Ditylenchus</taxon>
    </lineage>
</organism>
<dbReference type="EMBL" id="JAKKPZ010000680">
    <property type="protein sequence ID" value="KAI1693071.1"/>
    <property type="molecule type" value="Genomic_DNA"/>
</dbReference>
<comment type="caution">
    <text evidence="2">The sequence shown here is derived from an EMBL/GenBank/DDBJ whole genome shotgun (WGS) entry which is preliminary data.</text>
</comment>
<feature type="transmembrane region" description="Helical" evidence="1">
    <location>
        <begin position="12"/>
        <end position="32"/>
    </location>
</feature>
<evidence type="ECO:0000256" key="1">
    <source>
        <dbReference type="SAM" id="Phobius"/>
    </source>
</evidence>
<accession>A0AAD4MFP6</accession>